<dbReference type="AlphaFoldDB" id="A0A1B6EG42"/>
<dbReference type="EMBL" id="GEDC01000413">
    <property type="protein sequence ID" value="JAS36885.1"/>
    <property type="molecule type" value="Transcribed_RNA"/>
</dbReference>
<proteinExistence type="predicted"/>
<reference evidence="2" key="1">
    <citation type="submission" date="2015-12" db="EMBL/GenBank/DDBJ databases">
        <title>De novo transcriptome assembly of four potential Pierce s Disease insect vectors from Arizona vineyards.</title>
        <authorList>
            <person name="Tassone E.E."/>
        </authorList>
    </citation>
    <scope>NUCLEOTIDE SEQUENCE</scope>
</reference>
<accession>A0A1B6EG42</accession>
<feature type="compositionally biased region" description="Polar residues" evidence="1">
    <location>
        <begin position="390"/>
        <end position="402"/>
    </location>
</feature>
<sequence>MSCYNRQCKECKHKKIQAIREFNHDKEIKYERWIRVTEEVMVKGKIKKCIKTIKETVTTTEQNLLHSLNKAMPSFLKHLRNISHQYKAIDGIKKGLKENDILIQCDFSENYGCKYKEEVQAAHFGGSKGQLSLHTVVVYYKSNEELKSKSFCSVSECLRHDSSSVCAHLTPVIQYMKTELTNLNEVHFLSDGPTSQYRNRKMFHFIATYLPKALGAKVIKWHYTEQGHGKGAPDGIGGCLKRSADRLVGTGKDITNAKGFFEEVGAYCPSIRLFLISKEDIQAIDMFLPKDLPVFAGTLKVHELTWTQATSSELYARELTCLTCLTKPECSHYGLGKIKFEKDASQTNSGHEKSNSYETPKKVRYEDIYTSSDDSSEDDNVQHQVEEFQASPTTSKEKSPSLSLSDLEVQGWCLVTYERELFPGEVLKKIEPDQVEVSCMVKAGNFWKWPKNPDILVYNIKEVKCKLNPPVAVNARGHFKFD</sequence>
<feature type="region of interest" description="Disordered" evidence="1">
    <location>
        <begin position="371"/>
        <end position="402"/>
    </location>
</feature>
<gene>
    <name evidence="2" type="ORF">g.9099</name>
</gene>
<organism evidence="2">
    <name type="scientific">Clastoptera arizonana</name>
    <name type="common">Arizona spittle bug</name>
    <dbReference type="NCBI Taxonomy" id="38151"/>
    <lineage>
        <taxon>Eukaryota</taxon>
        <taxon>Metazoa</taxon>
        <taxon>Ecdysozoa</taxon>
        <taxon>Arthropoda</taxon>
        <taxon>Hexapoda</taxon>
        <taxon>Insecta</taxon>
        <taxon>Pterygota</taxon>
        <taxon>Neoptera</taxon>
        <taxon>Paraneoptera</taxon>
        <taxon>Hemiptera</taxon>
        <taxon>Auchenorrhyncha</taxon>
        <taxon>Cercopoidea</taxon>
        <taxon>Clastopteridae</taxon>
        <taxon>Clastoptera</taxon>
    </lineage>
</organism>
<evidence type="ECO:0000313" key="2">
    <source>
        <dbReference type="EMBL" id="JAS36885.1"/>
    </source>
</evidence>
<dbReference type="PANTHER" id="PTHR46601:SF1">
    <property type="entry name" value="ADF-H DOMAIN-CONTAINING PROTEIN"/>
    <property type="match status" value="1"/>
</dbReference>
<name>A0A1B6EG42_9HEMI</name>
<dbReference type="PANTHER" id="PTHR46601">
    <property type="entry name" value="ULP_PROTEASE DOMAIN-CONTAINING PROTEIN"/>
    <property type="match status" value="1"/>
</dbReference>
<evidence type="ECO:0000256" key="1">
    <source>
        <dbReference type="SAM" id="MobiDB-lite"/>
    </source>
</evidence>
<protein>
    <submittedName>
        <fullName evidence="2">Uncharacterized protein</fullName>
    </submittedName>
</protein>